<dbReference type="CDD" id="cd04645">
    <property type="entry name" value="LbH_gamma_CA_like"/>
    <property type="match status" value="1"/>
</dbReference>
<evidence type="ECO:0000313" key="1">
    <source>
        <dbReference type="EMBL" id="CCI47075.1"/>
    </source>
</evidence>
<dbReference type="InterPro" id="IPR001451">
    <property type="entry name" value="Hexapep"/>
</dbReference>
<protein>
    <recommendedName>
        <fullName evidence="3">Gamma carbonic anhydrase</fullName>
    </recommendedName>
</protein>
<dbReference type="STRING" id="65357.A0A024GJK7"/>
<dbReference type="Proteomes" id="UP000053237">
    <property type="component" value="Unassembled WGS sequence"/>
</dbReference>
<dbReference type="InterPro" id="IPR050484">
    <property type="entry name" value="Transf_Hexapept/Carb_Anhydrase"/>
</dbReference>
<dbReference type="EMBL" id="CAIX01000149">
    <property type="protein sequence ID" value="CCI47075.1"/>
    <property type="molecule type" value="Genomic_DNA"/>
</dbReference>
<gene>
    <name evidence="1" type="ORF">BN9_080310</name>
</gene>
<dbReference type="PANTHER" id="PTHR13061">
    <property type="entry name" value="DYNACTIN SUBUNIT P25"/>
    <property type="match status" value="1"/>
</dbReference>
<organism evidence="1 2">
    <name type="scientific">Albugo candida</name>
    <dbReference type="NCBI Taxonomy" id="65357"/>
    <lineage>
        <taxon>Eukaryota</taxon>
        <taxon>Sar</taxon>
        <taxon>Stramenopiles</taxon>
        <taxon>Oomycota</taxon>
        <taxon>Peronosporomycetes</taxon>
        <taxon>Albuginales</taxon>
        <taxon>Albuginaceae</taxon>
        <taxon>Albugo</taxon>
    </lineage>
</organism>
<sequence>MLRGISFKVGRAFRETGQALDRVGLKVLGNNSYKEQFSRHRQIINLYDKQPAIAHDVWVAPNATVIGDVEICNDASVWYNVVIRGDLNAVTIGNRTNVQDRTVIHTSKENSPGVPAGTSIGNNVTIGHGCVLYSCTIENTSLIGMGSIILDGALIESNTIIGAGSVVPPGARIPSGQLWVGNPAKYVRDITDDEVQDIIRQAKEYQAIALTHSAEFLPYGTVYLDAERVKASGGTM</sequence>
<comment type="caution">
    <text evidence="1">The sequence shown here is derived from an EMBL/GenBank/DDBJ whole genome shotgun (WGS) entry which is preliminary data.</text>
</comment>
<dbReference type="OrthoDB" id="25818at2759"/>
<dbReference type="InParanoid" id="A0A024GJK7"/>
<proteinExistence type="predicted"/>
<dbReference type="SUPFAM" id="SSF51161">
    <property type="entry name" value="Trimeric LpxA-like enzymes"/>
    <property type="match status" value="1"/>
</dbReference>
<dbReference type="Pfam" id="PF00132">
    <property type="entry name" value="Hexapep"/>
    <property type="match status" value="1"/>
</dbReference>
<dbReference type="InterPro" id="IPR047324">
    <property type="entry name" value="LbH_gamma_CA-like"/>
</dbReference>
<reference evidence="1 2" key="1">
    <citation type="submission" date="2012-05" db="EMBL/GenBank/DDBJ databases">
        <title>Recombination and specialization in a pathogen metapopulation.</title>
        <authorList>
            <person name="Gardiner A."/>
            <person name="Kemen E."/>
            <person name="Schultz-Larsen T."/>
            <person name="MacLean D."/>
            <person name="Van Oosterhout C."/>
            <person name="Jones J.D.G."/>
        </authorList>
    </citation>
    <scope>NUCLEOTIDE SEQUENCE [LARGE SCALE GENOMIC DNA]</scope>
    <source>
        <strain evidence="1 2">Ac Nc2</strain>
    </source>
</reference>
<evidence type="ECO:0008006" key="3">
    <source>
        <dbReference type="Google" id="ProtNLM"/>
    </source>
</evidence>
<dbReference type="Gene3D" id="2.160.10.10">
    <property type="entry name" value="Hexapeptide repeat proteins"/>
    <property type="match status" value="1"/>
</dbReference>
<accession>A0A024GJK7</accession>
<dbReference type="AlphaFoldDB" id="A0A024GJK7"/>
<name>A0A024GJK7_9STRA</name>
<dbReference type="InterPro" id="IPR011004">
    <property type="entry name" value="Trimer_LpxA-like_sf"/>
</dbReference>
<keyword evidence="2" id="KW-1185">Reference proteome</keyword>
<dbReference type="PANTHER" id="PTHR13061:SF29">
    <property type="entry name" value="GAMMA CARBONIC ANHYDRASE-LIKE 1, MITOCHONDRIAL-RELATED"/>
    <property type="match status" value="1"/>
</dbReference>
<evidence type="ECO:0000313" key="2">
    <source>
        <dbReference type="Proteomes" id="UP000053237"/>
    </source>
</evidence>